<name>A0AAN8V7H5_9MAGN</name>
<sequence>MEQNQFQDSSSILCANNCGFFGSSSTNNLCSKCYKEFLLKQSKEETKWNSVKEVEEERAETSSYSASVVGDSPPEKKLGTTNRCNFCKKKVGLTGFKCKCGQTFCSIHRYSDKHNCVFDYKTAGQDAIAKANPVVKADKEHAPSHGLVLGSLKSGPLFPQAAEFILSVADFSPRICGALDFCVYSRVFMQTLKPFLSTSILILMGQKRRKNYLNKDSVSKRIVLRHLQGSMAGPLRAAQGPLAAALGECLSDVQSRLK</sequence>
<evidence type="ECO:0000259" key="7">
    <source>
        <dbReference type="PROSITE" id="PS51039"/>
    </source>
</evidence>
<comment type="function">
    <text evidence="1">May be involved in environmental stress response.</text>
</comment>
<dbReference type="InterPro" id="IPR000058">
    <property type="entry name" value="Znf_AN1"/>
</dbReference>
<keyword evidence="3 5" id="KW-0863">Zinc-finger</keyword>
<evidence type="ECO:0000256" key="5">
    <source>
        <dbReference type="PROSITE-ProRule" id="PRU00449"/>
    </source>
</evidence>
<dbReference type="InterPro" id="IPR035896">
    <property type="entry name" value="AN1-like_Znf"/>
</dbReference>
<dbReference type="Gene3D" id="1.20.5.4770">
    <property type="match status" value="1"/>
</dbReference>
<evidence type="ECO:0000313" key="8">
    <source>
        <dbReference type="EMBL" id="KAK6924172.1"/>
    </source>
</evidence>
<evidence type="ECO:0000256" key="3">
    <source>
        <dbReference type="ARBA" id="ARBA00022771"/>
    </source>
</evidence>
<dbReference type="SMART" id="SM00259">
    <property type="entry name" value="ZnF_A20"/>
    <property type="match status" value="1"/>
</dbReference>
<feature type="domain" description="AN1-type" evidence="7">
    <location>
        <begin position="78"/>
        <end position="124"/>
    </location>
</feature>
<gene>
    <name evidence="8" type="ORF">RJ641_010372</name>
</gene>
<dbReference type="SUPFAM" id="SSF57716">
    <property type="entry name" value="Glucocorticoid receptor-like (DNA-binding domain)"/>
    <property type="match status" value="1"/>
</dbReference>
<dbReference type="GO" id="GO:0008270">
    <property type="term" value="F:zinc ion binding"/>
    <property type="evidence" value="ECO:0007669"/>
    <property type="project" value="UniProtKB-KW"/>
</dbReference>
<dbReference type="Proteomes" id="UP001370490">
    <property type="component" value="Unassembled WGS sequence"/>
</dbReference>
<comment type="caution">
    <text evidence="8">The sequence shown here is derived from an EMBL/GenBank/DDBJ whole genome shotgun (WGS) entry which is preliminary data.</text>
</comment>
<organism evidence="8 9">
    <name type="scientific">Dillenia turbinata</name>
    <dbReference type="NCBI Taxonomy" id="194707"/>
    <lineage>
        <taxon>Eukaryota</taxon>
        <taxon>Viridiplantae</taxon>
        <taxon>Streptophyta</taxon>
        <taxon>Embryophyta</taxon>
        <taxon>Tracheophyta</taxon>
        <taxon>Spermatophyta</taxon>
        <taxon>Magnoliopsida</taxon>
        <taxon>eudicotyledons</taxon>
        <taxon>Gunneridae</taxon>
        <taxon>Pentapetalae</taxon>
        <taxon>Dilleniales</taxon>
        <taxon>Dilleniaceae</taxon>
        <taxon>Dillenia</taxon>
    </lineage>
</organism>
<dbReference type="PANTHER" id="PTHR10634">
    <property type="entry name" value="AN1-TYPE ZINC FINGER PROTEIN"/>
    <property type="match status" value="1"/>
</dbReference>
<keyword evidence="4" id="KW-0862">Zinc</keyword>
<dbReference type="InterPro" id="IPR050652">
    <property type="entry name" value="AN1_A20_ZnFinger"/>
</dbReference>
<dbReference type="SUPFAM" id="SSF118310">
    <property type="entry name" value="AN1-like Zinc finger"/>
    <property type="match status" value="1"/>
</dbReference>
<accession>A0AAN8V7H5</accession>
<dbReference type="GO" id="GO:0003677">
    <property type="term" value="F:DNA binding"/>
    <property type="evidence" value="ECO:0007669"/>
    <property type="project" value="InterPro"/>
</dbReference>
<dbReference type="SMART" id="SM00154">
    <property type="entry name" value="ZnF_AN1"/>
    <property type="match status" value="1"/>
</dbReference>
<evidence type="ECO:0000256" key="2">
    <source>
        <dbReference type="ARBA" id="ARBA00022723"/>
    </source>
</evidence>
<dbReference type="Pfam" id="PF01428">
    <property type="entry name" value="zf-AN1"/>
    <property type="match status" value="1"/>
</dbReference>
<evidence type="ECO:0000259" key="6">
    <source>
        <dbReference type="PROSITE" id="PS51036"/>
    </source>
</evidence>
<dbReference type="AlphaFoldDB" id="A0AAN8V7H5"/>
<protein>
    <submittedName>
        <fullName evidence="8">Zinc finger, AN1-type</fullName>
    </submittedName>
</protein>
<dbReference type="EMBL" id="JBAMMX010000017">
    <property type="protein sequence ID" value="KAK6924172.1"/>
    <property type="molecule type" value="Genomic_DNA"/>
</dbReference>
<evidence type="ECO:0000313" key="9">
    <source>
        <dbReference type="Proteomes" id="UP001370490"/>
    </source>
</evidence>
<dbReference type="PROSITE" id="PS51036">
    <property type="entry name" value="ZF_A20"/>
    <property type="match status" value="1"/>
</dbReference>
<dbReference type="FunFam" id="4.10.1110.10:FF:000001">
    <property type="entry name" value="Zinc finger AN1-type containing 6"/>
    <property type="match status" value="1"/>
</dbReference>
<dbReference type="Gene3D" id="4.10.1110.10">
    <property type="entry name" value="AN1-like Zinc finger"/>
    <property type="match status" value="1"/>
</dbReference>
<evidence type="ECO:0000256" key="4">
    <source>
        <dbReference type="ARBA" id="ARBA00022833"/>
    </source>
</evidence>
<dbReference type="PANTHER" id="PTHR10634:SF149">
    <property type="entry name" value="AN1-TYPE DOMAIN-CONTAINING PROTEIN-RELATED"/>
    <property type="match status" value="1"/>
</dbReference>
<keyword evidence="9" id="KW-1185">Reference proteome</keyword>
<proteinExistence type="predicted"/>
<dbReference type="PROSITE" id="PS51039">
    <property type="entry name" value="ZF_AN1"/>
    <property type="match status" value="1"/>
</dbReference>
<feature type="domain" description="A20-type" evidence="6">
    <location>
        <begin position="8"/>
        <end position="42"/>
    </location>
</feature>
<reference evidence="8 9" key="1">
    <citation type="submission" date="2023-12" db="EMBL/GenBank/DDBJ databases">
        <title>A high-quality genome assembly for Dillenia turbinata (Dilleniales).</title>
        <authorList>
            <person name="Chanderbali A."/>
        </authorList>
    </citation>
    <scope>NUCLEOTIDE SEQUENCE [LARGE SCALE GENOMIC DNA]</scope>
    <source>
        <strain evidence="8">LSX21</strain>
        <tissue evidence="8">Leaf</tissue>
    </source>
</reference>
<keyword evidence="2" id="KW-0479">Metal-binding</keyword>
<dbReference type="InterPro" id="IPR002653">
    <property type="entry name" value="Znf_A20"/>
</dbReference>
<dbReference type="Pfam" id="PF01754">
    <property type="entry name" value="zf-A20"/>
    <property type="match status" value="1"/>
</dbReference>
<evidence type="ECO:0000256" key="1">
    <source>
        <dbReference type="ARBA" id="ARBA00003732"/>
    </source>
</evidence>